<dbReference type="Pfam" id="PF00085">
    <property type="entry name" value="Thioredoxin"/>
    <property type="match status" value="1"/>
</dbReference>
<dbReference type="RefSeq" id="WP_134214258.1">
    <property type="nucleotide sequence ID" value="NZ_QFFZ01000028.1"/>
</dbReference>
<evidence type="ECO:0000313" key="5">
    <source>
        <dbReference type="Proteomes" id="UP000297597"/>
    </source>
</evidence>
<dbReference type="GO" id="GO:0005829">
    <property type="term" value="C:cytosol"/>
    <property type="evidence" value="ECO:0007669"/>
    <property type="project" value="TreeGrafter"/>
</dbReference>
<dbReference type="CDD" id="cd02947">
    <property type="entry name" value="TRX_family"/>
    <property type="match status" value="1"/>
</dbReference>
<comment type="caution">
    <text evidence="4">The sequence shown here is derived from an EMBL/GenBank/DDBJ whole genome shotgun (WGS) entry which is preliminary data.</text>
</comment>
<gene>
    <name evidence="4" type="ORF">Pmgp_02434</name>
</gene>
<dbReference type="GO" id="GO:0015035">
    <property type="term" value="F:protein-disulfide reductase activity"/>
    <property type="evidence" value="ECO:0007669"/>
    <property type="project" value="TreeGrafter"/>
</dbReference>
<dbReference type="PROSITE" id="PS51352">
    <property type="entry name" value="THIOREDOXIN_2"/>
    <property type="match status" value="1"/>
</dbReference>
<dbReference type="SUPFAM" id="SSF52833">
    <property type="entry name" value="Thioredoxin-like"/>
    <property type="match status" value="1"/>
</dbReference>
<evidence type="ECO:0000259" key="3">
    <source>
        <dbReference type="PROSITE" id="PS51352"/>
    </source>
</evidence>
<dbReference type="EMBL" id="QFFZ01000028">
    <property type="protein sequence ID" value="TEB10332.1"/>
    <property type="molecule type" value="Genomic_DNA"/>
</dbReference>
<reference evidence="4 5" key="1">
    <citation type="journal article" date="2018" name="Environ. Microbiol.">
        <title>Novel energy conservation strategies and behaviour of Pelotomaculum schinkii driving syntrophic propionate catabolism.</title>
        <authorList>
            <person name="Hidalgo-Ahumada C.A.P."/>
            <person name="Nobu M.K."/>
            <person name="Narihiro T."/>
            <person name="Tamaki H."/>
            <person name="Liu W.T."/>
            <person name="Kamagata Y."/>
            <person name="Stams A.J.M."/>
            <person name="Imachi H."/>
            <person name="Sousa D.Z."/>
        </authorList>
    </citation>
    <scope>NUCLEOTIDE SEQUENCE [LARGE SCALE GENOMIC DNA]</scope>
    <source>
        <strain evidence="4 5">MGP</strain>
    </source>
</reference>
<organism evidence="4 5">
    <name type="scientific">Pelotomaculum propionicicum</name>
    <dbReference type="NCBI Taxonomy" id="258475"/>
    <lineage>
        <taxon>Bacteria</taxon>
        <taxon>Bacillati</taxon>
        <taxon>Bacillota</taxon>
        <taxon>Clostridia</taxon>
        <taxon>Eubacteriales</taxon>
        <taxon>Desulfotomaculaceae</taxon>
        <taxon>Pelotomaculum</taxon>
    </lineage>
</organism>
<dbReference type="Proteomes" id="UP000297597">
    <property type="component" value="Unassembled WGS sequence"/>
</dbReference>
<feature type="domain" description="Thioredoxin" evidence="3">
    <location>
        <begin position="1"/>
        <end position="107"/>
    </location>
</feature>
<dbReference type="Gene3D" id="3.40.30.10">
    <property type="entry name" value="Glutaredoxin"/>
    <property type="match status" value="1"/>
</dbReference>
<dbReference type="PANTHER" id="PTHR45663:SF11">
    <property type="entry name" value="GEO12009P1"/>
    <property type="match status" value="1"/>
</dbReference>
<evidence type="ECO:0000256" key="1">
    <source>
        <dbReference type="ARBA" id="ARBA00008987"/>
    </source>
</evidence>
<protein>
    <submittedName>
        <fullName evidence="4">Thioredoxin C-1</fullName>
    </submittedName>
</protein>
<evidence type="ECO:0000313" key="4">
    <source>
        <dbReference type="EMBL" id="TEB10332.1"/>
    </source>
</evidence>
<keyword evidence="2" id="KW-0676">Redox-active center</keyword>
<proteinExistence type="inferred from homology"/>
<name>A0A4Y7RNT2_9FIRM</name>
<evidence type="ECO:0000256" key="2">
    <source>
        <dbReference type="ARBA" id="ARBA00023284"/>
    </source>
</evidence>
<dbReference type="OrthoDB" id="1906716at2"/>
<dbReference type="AlphaFoldDB" id="A0A4Y7RNT2"/>
<dbReference type="PANTHER" id="PTHR45663">
    <property type="entry name" value="GEO12009P1"/>
    <property type="match status" value="1"/>
</dbReference>
<dbReference type="GO" id="GO:0045454">
    <property type="term" value="P:cell redox homeostasis"/>
    <property type="evidence" value="ECO:0007669"/>
    <property type="project" value="TreeGrafter"/>
</dbReference>
<accession>A0A4Y7RNT2</accession>
<comment type="similarity">
    <text evidence="1">Belongs to the thioredoxin family.</text>
</comment>
<keyword evidence="5" id="KW-1185">Reference proteome</keyword>
<dbReference type="InterPro" id="IPR013766">
    <property type="entry name" value="Thioredoxin_domain"/>
</dbReference>
<sequence length="107" mass="12267">MELKKLNAVTFEEVVYDNCETCLVAFSRKSCHVCKEVIPLVEDIAEEYVGKFGFYSVDVEEEKDLYNRFSLRGVPSLLFFKDGEYQGKLAGQLEEEQIKDKINTLVG</sequence>
<dbReference type="InterPro" id="IPR036249">
    <property type="entry name" value="Thioredoxin-like_sf"/>
</dbReference>